<dbReference type="Pfam" id="PF04166">
    <property type="entry name" value="PdxA"/>
    <property type="match status" value="1"/>
</dbReference>
<evidence type="ECO:0000256" key="3">
    <source>
        <dbReference type="ARBA" id="ARBA00023027"/>
    </source>
</evidence>
<evidence type="ECO:0000256" key="1">
    <source>
        <dbReference type="ARBA" id="ARBA00022723"/>
    </source>
</evidence>
<dbReference type="GO" id="GO:0050570">
    <property type="term" value="F:4-hydroxythreonine-4-phosphate dehydrogenase activity"/>
    <property type="evidence" value="ECO:0007669"/>
    <property type="project" value="UniProtKB-EC"/>
</dbReference>
<dbReference type="NCBIfam" id="TIGR00557">
    <property type="entry name" value="pdxA"/>
    <property type="match status" value="1"/>
</dbReference>
<evidence type="ECO:0000313" key="5">
    <source>
        <dbReference type="Proteomes" id="UP000265882"/>
    </source>
</evidence>
<keyword evidence="3" id="KW-0520">NAD</keyword>
<reference evidence="4 5" key="1">
    <citation type="journal article" date="2017" name="ISME J.">
        <title>Energy and carbon metabolisms in a deep terrestrial subsurface fluid microbial community.</title>
        <authorList>
            <person name="Momper L."/>
            <person name="Jungbluth S.P."/>
            <person name="Lee M.D."/>
            <person name="Amend J.P."/>
        </authorList>
    </citation>
    <scope>NUCLEOTIDE SEQUENCE [LARGE SCALE GENOMIC DNA]</scope>
    <source>
        <strain evidence="4">SURF_5</strain>
    </source>
</reference>
<name>A0A3A4P0C5_ABYX5</name>
<dbReference type="GO" id="GO:0046872">
    <property type="term" value="F:metal ion binding"/>
    <property type="evidence" value="ECO:0007669"/>
    <property type="project" value="UniProtKB-KW"/>
</dbReference>
<comment type="caution">
    <text evidence="4">The sequence shown here is derived from an EMBL/GenBank/DDBJ whole genome shotgun (WGS) entry which is preliminary data.</text>
</comment>
<evidence type="ECO:0000256" key="2">
    <source>
        <dbReference type="ARBA" id="ARBA00023002"/>
    </source>
</evidence>
<proteinExistence type="predicted"/>
<protein>
    <submittedName>
        <fullName evidence="4">4-hydroxythreonine-4-phosphate dehydrogenase PdxA</fullName>
        <ecNumber evidence="4">1.1.1.262</ecNumber>
    </submittedName>
</protein>
<dbReference type="AlphaFoldDB" id="A0A3A4P0C5"/>
<dbReference type="InterPro" id="IPR005255">
    <property type="entry name" value="PdxA_fam"/>
</dbReference>
<accession>A0A3A4P0C5</accession>
<organism evidence="4 5">
    <name type="scientific">Abyssobacteria bacterium (strain SURF_5)</name>
    <dbReference type="NCBI Taxonomy" id="2093360"/>
    <lineage>
        <taxon>Bacteria</taxon>
        <taxon>Pseudomonadati</taxon>
        <taxon>Candidatus Hydrogenedentota</taxon>
        <taxon>Candidatus Abyssobacteria</taxon>
    </lineage>
</organism>
<sequence length="326" mass="34620">MPKPTVGITLGDPAGIGPEIVAKALSRPLVRSLCRPIVFGNIAVLRKCSPKGLQYERFAPGIPSDQQLPQRSIPVIDIKTSARIRPGKHSAASGDAALAYLDCAIEYAMGGEINAIVTAPLSKAAVRAAGISDFTGHTEYLAMKSGARSAAMMFYGAKFMVALVTTHLPLREVADAITPEKILDVVLLSHAAAERLLGRRPRMGAAGLNPHAGEGGALGDEDLRIVAPAVQAARRRKINIEGPVPADVLFRRAYRGEFDLVVAMYHDQALAPFKMVSFEHGVNITLGLPFVRTSVDHGTAADIAGKGKASEQSLIEAIKLAVRLVR</sequence>
<dbReference type="Gene3D" id="3.40.718.10">
    <property type="entry name" value="Isopropylmalate Dehydrogenase"/>
    <property type="match status" value="1"/>
</dbReference>
<dbReference type="GO" id="GO:0051287">
    <property type="term" value="F:NAD binding"/>
    <property type="evidence" value="ECO:0007669"/>
    <property type="project" value="InterPro"/>
</dbReference>
<dbReference type="PANTHER" id="PTHR30004">
    <property type="entry name" value="4-HYDROXYTHREONINE-4-PHOSPHATE DEHYDROGENASE"/>
    <property type="match status" value="1"/>
</dbReference>
<dbReference type="PANTHER" id="PTHR30004:SF6">
    <property type="entry name" value="D-THREONATE 4-PHOSPHATE DEHYDROGENASE"/>
    <property type="match status" value="1"/>
</dbReference>
<evidence type="ECO:0000313" key="4">
    <source>
        <dbReference type="EMBL" id="RJP24559.1"/>
    </source>
</evidence>
<dbReference type="SUPFAM" id="SSF53659">
    <property type="entry name" value="Isocitrate/Isopropylmalate dehydrogenase-like"/>
    <property type="match status" value="1"/>
</dbReference>
<dbReference type="Proteomes" id="UP000265882">
    <property type="component" value="Unassembled WGS sequence"/>
</dbReference>
<dbReference type="EMBL" id="QZKU01000033">
    <property type="protein sequence ID" value="RJP24559.1"/>
    <property type="molecule type" value="Genomic_DNA"/>
</dbReference>
<gene>
    <name evidence="4" type="primary">pdxA</name>
    <name evidence="4" type="ORF">C4520_03800</name>
</gene>
<keyword evidence="2 4" id="KW-0560">Oxidoreductase</keyword>
<dbReference type="EC" id="1.1.1.262" evidence="4"/>
<keyword evidence="1" id="KW-0479">Metal-binding</keyword>